<keyword evidence="4" id="KW-0479">Metal-binding</keyword>
<proteinExistence type="inferred from homology"/>
<comment type="cofactor">
    <cofactor evidence="1">
        <name>Mg(2+)</name>
        <dbReference type="ChEBI" id="CHEBI:18420"/>
    </cofactor>
</comment>
<dbReference type="PANTHER" id="PTHR33653:SF1">
    <property type="entry name" value="RIBONUCLEASE VAPC2"/>
    <property type="match status" value="1"/>
</dbReference>
<dbReference type="Proteomes" id="UP000390335">
    <property type="component" value="Unassembled WGS sequence"/>
</dbReference>
<keyword evidence="10" id="KW-1185">Reference proteome</keyword>
<feature type="domain" description="PIN" evidence="8">
    <location>
        <begin position="4"/>
        <end position="127"/>
    </location>
</feature>
<dbReference type="CDD" id="cd18731">
    <property type="entry name" value="PIN_NgFitB-like"/>
    <property type="match status" value="1"/>
</dbReference>
<keyword evidence="6" id="KW-0460">Magnesium</keyword>
<evidence type="ECO:0000256" key="5">
    <source>
        <dbReference type="ARBA" id="ARBA00022801"/>
    </source>
</evidence>
<organism evidence="9 10">
    <name type="scientific">Rhizobium dioscoreae</name>
    <dbReference type="NCBI Taxonomy" id="2653122"/>
    <lineage>
        <taxon>Bacteria</taxon>
        <taxon>Pseudomonadati</taxon>
        <taxon>Pseudomonadota</taxon>
        <taxon>Alphaproteobacteria</taxon>
        <taxon>Hyphomicrobiales</taxon>
        <taxon>Rhizobiaceae</taxon>
        <taxon>Rhizobium/Agrobacterium group</taxon>
        <taxon>Rhizobium</taxon>
    </lineage>
</organism>
<gene>
    <name evidence="9" type="primary">stbB</name>
    <name evidence="9" type="ORF">RsS93_32700</name>
</gene>
<name>A0ABQ0Z537_9HYPH</name>
<keyword evidence="2" id="KW-1277">Toxin-antitoxin system</keyword>
<protein>
    <submittedName>
        <fullName evidence="9">Plasmid stability protein StbB</fullName>
    </submittedName>
</protein>
<evidence type="ECO:0000313" key="10">
    <source>
        <dbReference type="Proteomes" id="UP000390335"/>
    </source>
</evidence>
<dbReference type="SUPFAM" id="SSF88723">
    <property type="entry name" value="PIN domain-like"/>
    <property type="match status" value="1"/>
</dbReference>
<comment type="similarity">
    <text evidence="7">Belongs to the PINc/VapC protein family.</text>
</comment>
<evidence type="ECO:0000259" key="8">
    <source>
        <dbReference type="Pfam" id="PF01850"/>
    </source>
</evidence>
<evidence type="ECO:0000256" key="1">
    <source>
        <dbReference type="ARBA" id="ARBA00001946"/>
    </source>
</evidence>
<keyword evidence="5" id="KW-0378">Hydrolase</keyword>
<dbReference type="EMBL" id="BLAJ01000003">
    <property type="protein sequence ID" value="GES50656.1"/>
    <property type="molecule type" value="Genomic_DNA"/>
</dbReference>
<dbReference type="InterPro" id="IPR002716">
    <property type="entry name" value="PIN_dom"/>
</dbReference>
<accession>A0ABQ0Z537</accession>
<comment type="caution">
    <text evidence="9">The sequence shown here is derived from an EMBL/GenBank/DDBJ whole genome shotgun (WGS) entry which is preliminary data.</text>
</comment>
<dbReference type="Gene3D" id="3.40.50.1010">
    <property type="entry name" value="5'-nuclease"/>
    <property type="match status" value="1"/>
</dbReference>
<reference evidence="9 10" key="1">
    <citation type="journal article" date="2020" name="Genome Biol. Evol.">
        <title>Rhizobium dioscoreae sp. nov., a plant growth-promoting bacterium isolated from yam (Dioscorea species).</title>
        <authorList>
            <person name="Ouyabe M."/>
            <person name="Tanaka N."/>
            <person name="Shiwa Y."/>
            <person name="Fujita N."/>
            <person name="Kikuno H."/>
            <person name="Babil P."/>
            <person name="Shiwachi H."/>
        </authorList>
    </citation>
    <scope>NUCLEOTIDE SEQUENCE [LARGE SCALE GENOMIC DNA]</scope>
    <source>
        <strain evidence="9 10">S-93</strain>
    </source>
</reference>
<evidence type="ECO:0000256" key="6">
    <source>
        <dbReference type="ARBA" id="ARBA00022842"/>
    </source>
</evidence>
<sequence length="141" mass="15386">MRMIVLDTNVVSELQGRLHSERILSWLDSVAIEAVFLTTITIGEIRFGLELLADGKRKAALIAELDAIEAEFSGRVLGFSSNAAHQYGVISAQRHKIGRRMETKDAMIAAICLANGATLATRNTKDFEGLDLKLINPFEGG</sequence>
<evidence type="ECO:0000313" key="9">
    <source>
        <dbReference type="EMBL" id="GES50656.1"/>
    </source>
</evidence>
<dbReference type="Pfam" id="PF01850">
    <property type="entry name" value="PIN"/>
    <property type="match status" value="1"/>
</dbReference>
<dbReference type="PANTHER" id="PTHR33653">
    <property type="entry name" value="RIBONUCLEASE VAPC2"/>
    <property type="match status" value="1"/>
</dbReference>
<evidence type="ECO:0000256" key="3">
    <source>
        <dbReference type="ARBA" id="ARBA00022722"/>
    </source>
</evidence>
<dbReference type="InterPro" id="IPR050556">
    <property type="entry name" value="Type_II_TA_system_RNase"/>
</dbReference>
<keyword evidence="3" id="KW-0540">Nuclease</keyword>
<dbReference type="InterPro" id="IPR029060">
    <property type="entry name" value="PIN-like_dom_sf"/>
</dbReference>
<evidence type="ECO:0000256" key="2">
    <source>
        <dbReference type="ARBA" id="ARBA00022649"/>
    </source>
</evidence>
<evidence type="ECO:0000256" key="4">
    <source>
        <dbReference type="ARBA" id="ARBA00022723"/>
    </source>
</evidence>
<evidence type="ECO:0000256" key="7">
    <source>
        <dbReference type="ARBA" id="ARBA00038093"/>
    </source>
</evidence>